<dbReference type="Pfam" id="PF01663">
    <property type="entry name" value="Phosphodiest"/>
    <property type="match status" value="1"/>
</dbReference>
<dbReference type="InterPro" id="IPR002591">
    <property type="entry name" value="Phosphodiest/P_Trfase"/>
</dbReference>
<protein>
    <submittedName>
        <fullName evidence="1">Alkaline phosphatase family protein</fullName>
    </submittedName>
</protein>
<dbReference type="InterPro" id="IPR017850">
    <property type="entry name" value="Alkaline_phosphatase_core_sf"/>
</dbReference>
<dbReference type="EMBL" id="JBHSOG010000002">
    <property type="protein sequence ID" value="MFC5767762.1"/>
    <property type="molecule type" value="Genomic_DNA"/>
</dbReference>
<dbReference type="Gene3D" id="3.40.720.10">
    <property type="entry name" value="Alkaline Phosphatase, subunit A"/>
    <property type="match status" value="1"/>
</dbReference>
<organism evidence="1 2">
    <name type="scientific">Thauera sinica</name>
    <dbReference type="NCBI Taxonomy" id="2665146"/>
    <lineage>
        <taxon>Bacteria</taxon>
        <taxon>Pseudomonadati</taxon>
        <taxon>Pseudomonadota</taxon>
        <taxon>Betaproteobacteria</taxon>
        <taxon>Rhodocyclales</taxon>
        <taxon>Zoogloeaceae</taxon>
        <taxon>Thauera</taxon>
    </lineage>
</organism>
<dbReference type="SUPFAM" id="SSF53649">
    <property type="entry name" value="Alkaline phosphatase-like"/>
    <property type="match status" value="1"/>
</dbReference>
<name>A0ABW1AKM8_9RHOO</name>
<dbReference type="Proteomes" id="UP001595974">
    <property type="component" value="Unassembled WGS sequence"/>
</dbReference>
<dbReference type="RefSeq" id="WP_096447003.1">
    <property type="nucleotide sequence ID" value="NZ_JBHSOG010000002.1"/>
</dbReference>
<gene>
    <name evidence="1" type="ORF">ACFPTN_00080</name>
</gene>
<evidence type="ECO:0000313" key="2">
    <source>
        <dbReference type="Proteomes" id="UP001595974"/>
    </source>
</evidence>
<proteinExistence type="predicted"/>
<keyword evidence="2" id="KW-1185">Reference proteome</keyword>
<sequence length="393" mass="42056">MQVKLPAVPRDAVLPDYGNDGLYGFAHGLRGWLHDPGAAWPQAGIEADERRVVVLLIVDGLGDGFLARHGAGSALLAHRVRRMSSVFPSTTASAVTLLHTGLSPAEHGLTGWFIHDRRFGGVIAPLPLTRRGNGPIEAVRLAPRLFPYSSMFRGARRPVTVLSPEDIAFSRFSLHHSRGARVRPYKGLDQLAAAIVEEAAALRGKGGLVHAYYPVFDAISHAYGAGSPQALSVFGRIEARFGFLLQAMRGSGAVLLATADHGFIDAPEDKIVAIAPGSEVARMLAAPLFGERRTAFCALREGAEDEFDAWAAAELRGRAVVLAAGELLASGLLGPGKPNARLRERVGHRALLMERGWTLVDTVEGEKPHAMIGVHGGLSADEMWVPLIRAEDI</sequence>
<evidence type="ECO:0000313" key="1">
    <source>
        <dbReference type="EMBL" id="MFC5767762.1"/>
    </source>
</evidence>
<reference evidence="2" key="1">
    <citation type="journal article" date="2019" name="Int. J. Syst. Evol. Microbiol.">
        <title>The Global Catalogue of Microorganisms (GCM) 10K type strain sequencing project: providing services to taxonomists for standard genome sequencing and annotation.</title>
        <authorList>
            <consortium name="The Broad Institute Genomics Platform"/>
            <consortium name="The Broad Institute Genome Sequencing Center for Infectious Disease"/>
            <person name="Wu L."/>
            <person name="Ma J."/>
        </authorList>
    </citation>
    <scope>NUCLEOTIDE SEQUENCE [LARGE SCALE GENOMIC DNA]</scope>
    <source>
        <strain evidence="2">SHR3</strain>
    </source>
</reference>
<accession>A0ABW1AKM8</accession>
<comment type="caution">
    <text evidence="1">The sequence shown here is derived from an EMBL/GenBank/DDBJ whole genome shotgun (WGS) entry which is preliminary data.</text>
</comment>